<dbReference type="EMBL" id="LAZR01062147">
    <property type="protein sequence ID" value="KKK62126.1"/>
    <property type="molecule type" value="Genomic_DNA"/>
</dbReference>
<dbReference type="GO" id="GO:0006302">
    <property type="term" value="P:double-strand break repair"/>
    <property type="evidence" value="ECO:0007669"/>
    <property type="project" value="TreeGrafter"/>
</dbReference>
<dbReference type="Gene3D" id="3.30.70.370">
    <property type="match status" value="1"/>
</dbReference>
<accession>A0A0F8ZQF4</accession>
<proteinExistence type="predicted"/>
<dbReference type="PANTHER" id="PTHR10133">
    <property type="entry name" value="DNA POLYMERASE I"/>
    <property type="match status" value="1"/>
</dbReference>
<reference evidence="2" key="1">
    <citation type="journal article" date="2015" name="Nature">
        <title>Complex archaea that bridge the gap between prokaryotes and eukaryotes.</title>
        <authorList>
            <person name="Spang A."/>
            <person name="Saw J.H."/>
            <person name="Jorgensen S.L."/>
            <person name="Zaremba-Niedzwiedzka K."/>
            <person name="Martijn J."/>
            <person name="Lind A.E."/>
            <person name="van Eijk R."/>
            <person name="Schleper C."/>
            <person name="Guy L."/>
            <person name="Ettema T.J."/>
        </authorList>
    </citation>
    <scope>NUCLEOTIDE SEQUENCE</scope>
</reference>
<dbReference type="InterPro" id="IPR001098">
    <property type="entry name" value="DNA-dir_DNA_pol_A_palm_dom"/>
</dbReference>
<dbReference type="GO" id="GO:0006261">
    <property type="term" value="P:DNA-templated DNA replication"/>
    <property type="evidence" value="ECO:0007669"/>
    <property type="project" value="InterPro"/>
</dbReference>
<organism evidence="2">
    <name type="scientific">marine sediment metagenome</name>
    <dbReference type="NCBI Taxonomy" id="412755"/>
    <lineage>
        <taxon>unclassified sequences</taxon>
        <taxon>metagenomes</taxon>
        <taxon>ecological metagenomes</taxon>
    </lineage>
</organism>
<dbReference type="PANTHER" id="PTHR10133:SF62">
    <property type="entry name" value="DNA POLYMERASE THETA"/>
    <property type="match status" value="1"/>
</dbReference>
<sequence>MPEVRERYNSFQFEKLRQAGNAPIQMGAATIIKKAMWDLVPWVKEFRGMGVFNPLIQIHDDLVFEVGDDILDTVVPIIQSVMENAVTLSVPVLTEPKIGKTWGEME</sequence>
<dbReference type="GO" id="GO:0003677">
    <property type="term" value="F:DNA binding"/>
    <property type="evidence" value="ECO:0007669"/>
    <property type="project" value="InterPro"/>
</dbReference>
<dbReference type="GO" id="GO:0003887">
    <property type="term" value="F:DNA-directed DNA polymerase activity"/>
    <property type="evidence" value="ECO:0007669"/>
    <property type="project" value="InterPro"/>
</dbReference>
<protein>
    <recommendedName>
        <fullName evidence="1">DNA-directed DNA polymerase family A palm domain-containing protein</fullName>
    </recommendedName>
</protein>
<dbReference type="InterPro" id="IPR043502">
    <property type="entry name" value="DNA/RNA_pol_sf"/>
</dbReference>
<dbReference type="InterPro" id="IPR002298">
    <property type="entry name" value="DNA_polymerase_A"/>
</dbReference>
<dbReference type="SUPFAM" id="SSF56672">
    <property type="entry name" value="DNA/RNA polymerases"/>
    <property type="match status" value="1"/>
</dbReference>
<evidence type="ECO:0000313" key="2">
    <source>
        <dbReference type="EMBL" id="KKK62126.1"/>
    </source>
</evidence>
<name>A0A0F8ZQF4_9ZZZZ</name>
<dbReference type="AlphaFoldDB" id="A0A0F8ZQF4"/>
<gene>
    <name evidence="2" type="ORF">LCGC14_3007470</name>
</gene>
<comment type="caution">
    <text evidence="2">The sequence shown here is derived from an EMBL/GenBank/DDBJ whole genome shotgun (WGS) entry which is preliminary data.</text>
</comment>
<dbReference type="Pfam" id="PF00476">
    <property type="entry name" value="DNA_pol_A"/>
    <property type="match status" value="1"/>
</dbReference>
<feature type="domain" description="DNA-directed DNA polymerase family A palm" evidence="1">
    <location>
        <begin position="3"/>
        <end position="104"/>
    </location>
</feature>
<evidence type="ECO:0000259" key="1">
    <source>
        <dbReference type="Pfam" id="PF00476"/>
    </source>
</evidence>